<evidence type="ECO:0000256" key="8">
    <source>
        <dbReference type="PROSITE-ProRule" id="PRU00282"/>
    </source>
</evidence>
<keyword evidence="13" id="KW-1185">Reference proteome</keyword>
<dbReference type="PROSITE" id="PS50920">
    <property type="entry name" value="SOLCAR"/>
    <property type="match status" value="3"/>
</dbReference>
<dbReference type="InterPro" id="IPR002067">
    <property type="entry name" value="MCP"/>
</dbReference>
<feature type="repeat" description="Solcar" evidence="8">
    <location>
        <begin position="56"/>
        <end position="149"/>
    </location>
</feature>
<dbReference type="InterPro" id="IPR044712">
    <property type="entry name" value="SLC25A32-like"/>
</dbReference>
<dbReference type="Pfam" id="PF00153">
    <property type="entry name" value="Mito_carr"/>
    <property type="match status" value="3"/>
</dbReference>
<dbReference type="PANTHER" id="PTHR45683">
    <property type="entry name" value="MITOCHONDRIAL NICOTINAMIDE ADENINE DINUCLEOTIDE TRANSPORTER 1-RELATED-RELATED"/>
    <property type="match status" value="1"/>
</dbReference>
<dbReference type="AlphaFoldDB" id="A0AAW0F373"/>
<dbReference type="Gene3D" id="1.50.40.10">
    <property type="entry name" value="Mitochondrial carrier domain"/>
    <property type="match status" value="2"/>
</dbReference>
<sequence length="351" mass="39357">MPTSVPADVERVNSAPLRPSPSMELSTSTPRTPHEGRGEGEAGAVPTSLRAIGRHAPVTIHTASSQLASATSTCVFYPFDMLKTRFMSQDGTAMRQHNGCVYSTIRGSLRVIYREEGLRTLFRGCPVAVAGSVVAWGVYMFLYRQLCNWTEFTSYMGRSSVSVLSSAASSCVACPIFLIKSRMQLEEAHRSAHYRTFWAGVRHTVQTSGVRSLWRGLSLQMFLIFPNALAIPTYDTLKQLVLRYRWRHAETTELNLLEIGACSTLTKVWILILSHPLIMMKVRMQDERATVGRYQYRSVAQSISNVLKTQGPRGMYRGFSTALVHSLPRSLLHYCIYEKTLSLLCRRSTSE</sequence>
<keyword evidence="7 8" id="KW-0472">Membrane</keyword>
<feature type="region of interest" description="Disordered" evidence="10">
    <location>
        <begin position="1"/>
        <end position="43"/>
    </location>
</feature>
<dbReference type="InterPro" id="IPR023395">
    <property type="entry name" value="MCP_dom_sf"/>
</dbReference>
<evidence type="ECO:0000313" key="12">
    <source>
        <dbReference type="EMBL" id="KAK7199715.1"/>
    </source>
</evidence>
<feature type="transmembrane region" description="Helical" evidence="11">
    <location>
        <begin position="212"/>
        <end position="234"/>
    </location>
</feature>
<evidence type="ECO:0000256" key="1">
    <source>
        <dbReference type="ARBA" id="ARBA00004141"/>
    </source>
</evidence>
<dbReference type="SUPFAM" id="SSF103506">
    <property type="entry name" value="Mitochondrial carrier"/>
    <property type="match status" value="1"/>
</dbReference>
<reference evidence="12 13" key="1">
    <citation type="journal article" date="2021" name="MBio">
        <title>A New Model Trypanosomatid, Novymonas esmeraldas: Genomic Perception of Its 'Candidatus Pandoraea novymonadis' Endosymbiont.</title>
        <authorList>
            <person name="Zakharova A."/>
            <person name="Saura A."/>
            <person name="Butenko A."/>
            <person name="Podesvova L."/>
            <person name="Warmusova S."/>
            <person name="Kostygov A.Y."/>
            <person name="Nenarokova A."/>
            <person name="Lukes J."/>
            <person name="Opperdoes F.R."/>
            <person name="Yurchenko V."/>
        </authorList>
    </citation>
    <scope>NUCLEOTIDE SEQUENCE [LARGE SCALE GENOMIC DNA]</scope>
    <source>
        <strain evidence="12 13">E262AT.01</strain>
    </source>
</reference>
<comment type="similarity">
    <text evidence="2 9">Belongs to the mitochondrial carrier (TC 2.A.29) family.</text>
</comment>
<evidence type="ECO:0000256" key="5">
    <source>
        <dbReference type="ARBA" id="ARBA00022737"/>
    </source>
</evidence>
<evidence type="ECO:0000313" key="13">
    <source>
        <dbReference type="Proteomes" id="UP001430356"/>
    </source>
</evidence>
<evidence type="ECO:0000256" key="9">
    <source>
        <dbReference type="RuleBase" id="RU000488"/>
    </source>
</evidence>
<feature type="repeat" description="Solcar" evidence="8">
    <location>
        <begin position="153"/>
        <end position="240"/>
    </location>
</feature>
<organism evidence="12 13">
    <name type="scientific">Novymonas esmeraldas</name>
    <dbReference type="NCBI Taxonomy" id="1808958"/>
    <lineage>
        <taxon>Eukaryota</taxon>
        <taxon>Discoba</taxon>
        <taxon>Euglenozoa</taxon>
        <taxon>Kinetoplastea</taxon>
        <taxon>Metakinetoplastina</taxon>
        <taxon>Trypanosomatida</taxon>
        <taxon>Trypanosomatidae</taxon>
        <taxon>Novymonas</taxon>
    </lineage>
</organism>
<proteinExistence type="inferred from homology"/>
<feature type="transmembrane region" description="Helical" evidence="11">
    <location>
        <begin position="161"/>
        <end position="179"/>
    </location>
</feature>
<dbReference type="GO" id="GO:0015215">
    <property type="term" value="F:nucleotide transmembrane transporter activity"/>
    <property type="evidence" value="ECO:0007669"/>
    <property type="project" value="UniProtKB-ARBA"/>
</dbReference>
<evidence type="ECO:0000256" key="2">
    <source>
        <dbReference type="ARBA" id="ARBA00006375"/>
    </source>
</evidence>
<evidence type="ECO:0000256" key="7">
    <source>
        <dbReference type="ARBA" id="ARBA00023136"/>
    </source>
</evidence>
<gene>
    <name evidence="12" type="ORF">NESM_000017500</name>
</gene>
<dbReference type="PRINTS" id="PR00926">
    <property type="entry name" value="MITOCARRIER"/>
</dbReference>
<feature type="transmembrane region" description="Helical" evidence="11">
    <location>
        <begin position="120"/>
        <end position="141"/>
    </location>
</feature>
<keyword evidence="3 9" id="KW-0813">Transport</keyword>
<dbReference type="GO" id="GO:0016020">
    <property type="term" value="C:membrane"/>
    <property type="evidence" value="ECO:0007669"/>
    <property type="project" value="UniProtKB-SubCell"/>
</dbReference>
<evidence type="ECO:0000256" key="6">
    <source>
        <dbReference type="ARBA" id="ARBA00022989"/>
    </source>
</evidence>
<evidence type="ECO:0000256" key="10">
    <source>
        <dbReference type="SAM" id="MobiDB-lite"/>
    </source>
</evidence>
<keyword evidence="6 11" id="KW-1133">Transmembrane helix</keyword>
<protein>
    <submittedName>
        <fullName evidence="12">Mitochondrial carrier protein</fullName>
    </submittedName>
</protein>
<dbReference type="InterPro" id="IPR018108">
    <property type="entry name" value="MCP_transmembrane"/>
</dbReference>
<keyword evidence="4 8" id="KW-0812">Transmembrane</keyword>
<dbReference type="FunFam" id="1.50.40.10:FF:000226">
    <property type="entry name" value="Mitochondrial carrier protein-like protein"/>
    <property type="match status" value="1"/>
</dbReference>
<name>A0AAW0F373_9TRYP</name>
<dbReference type="Proteomes" id="UP001430356">
    <property type="component" value="Unassembled WGS sequence"/>
</dbReference>
<evidence type="ECO:0000256" key="4">
    <source>
        <dbReference type="ARBA" id="ARBA00022692"/>
    </source>
</evidence>
<feature type="transmembrane region" description="Helical" evidence="11">
    <location>
        <begin position="254"/>
        <end position="278"/>
    </location>
</feature>
<comment type="caution">
    <text evidence="12">The sequence shown here is derived from an EMBL/GenBank/DDBJ whole genome shotgun (WGS) entry which is preliminary data.</text>
</comment>
<feature type="repeat" description="Solcar" evidence="8">
    <location>
        <begin position="254"/>
        <end position="343"/>
    </location>
</feature>
<dbReference type="EMBL" id="JAECZO010000001">
    <property type="protein sequence ID" value="KAK7199715.1"/>
    <property type="molecule type" value="Genomic_DNA"/>
</dbReference>
<evidence type="ECO:0000256" key="11">
    <source>
        <dbReference type="SAM" id="Phobius"/>
    </source>
</evidence>
<comment type="subcellular location">
    <subcellularLocation>
        <location evidence="1">Membrane</location>
        <topology evidence="1">Multi-pass membrane protein</topology>
    </subcellularLocation>
</comment>
<accession>A0AAW0F373</accession>
<keyword evidence="5" id="KW-0677">Repeat</keyword>
<evidence type="ECO:0000256" key="3">
    <source>
        <dbReference type="ARBA" id="ARBA00022448"/>
    </source>
</evidence>